<name>A0AAE0YY81_9GAST</name>
<dbReference type="AlphaFoldDB" id="A0AAE0YY81"/>
<evidence type="ECO:0000313" key="3">
    <source>
        <dbReference type="EMBL" id="KAK3758696.1"/>
    </source>
</evidence>
<feature type="compositionally biased region" description="Basic and acidic residues" evidence="1">
    <location>
        <begin position="413"/>
        <end position="426"/>
    </location>
</feature>
<sequence>MRCLGSGHSDLQTFCGMMNLPPLVQKGSNQHIKEIISKAVSLAEHERMRKAAGREYQFAHNDDSDSDANRNIDVSVDGTYMTRGHSSIVGVVTLIGCVTGKVLDTGTLSKTCKSCDYWNSKDKTSAEYRAWKSNHTSDCTVTHNGSSGGMEANIASSLFSRSVENYSLRYTRFIGDGDTNSFKTVSESKPYKEIAVEKIECVGHVQKRMGTRLRKLKNVMSGKTLSDGKKIGGKGRLTDAQIDSMQSYYGNAIRGNKQDLMAMREAVLAIYFHKLSSDDKPYHSMCKEQWCKYKKAETANQLDSFKHQNSLPAAIMEVIKPIFRDLSHPDLLKKCLDGYTQNANESINNIIWQICPKNKYHGLKTVEIGVGIATLIFNDGSKALKRPLELMKLTCGKFTQNYFQMTDANRIKQSEKRKTEASLEARRAKRRKRLHLEENQEEEEGFPYLAGAH</sequence>
<gene>
    <name evidence="3" type="ORF">RRG08_056736</name>
</gene>
<dbReference type="PANTHER" id="PTHR33309">
    <property type="entry name" value="KERATIN, ULTRA HIGH-SULFUR MATRIX PROTEIN-LIKE"/>
    <property type="match status" value="1"/>
</dbReference>
<evidence type="ECO:0000256" key="1">
    <source>
        <dbReference type="SAM" id="MobiDB-lite"/>
    </source>
</evidence>
<feature type="region of interest" description="Disordered" evidence="1">
    <location>
        <begin position="413"/>
        <end position="453"/>
    </location>
</feature>
<reference evidence="3" key="1">
    <citation type="journal article" date="2023" name="G3 (Bethesda)">
        <title>A reference genome for the long-term kleptoplast-retaining sea slug Elysia crispata morphotype clarki.</title>
        <authorList>
            <person name="Eastman K.E."/>
            <person name="Pendleton A.L."/>
            <person name="Shaikh M.A."/>
            <person name="Suttiyut T."/>
            <person name="Ogas R."/>
            <person name="Tomko P."/>
            <person name="Gavelis G."/>
            <person name="Widhalm J.R."/>
            <person name="Wisecaver J.H."/>
        </authorList>
    </citation>
    <scope>NUCLEOTIDE SEQUENCE</scope>
    <source>
        <strain evidence="3">ECLA1</strain>
    </source>
</reference>
<dbReference type="PANTHER" id="PTHR33309:SF3">
    <property type="entry name" value="CCHC-TYPE DOMAIN-CONTAINING PROTEIN"/>
    <property type="match status" value="1"/>
</dbReference>
<comment type="caution">
    <text evidence="3">The sequence shown here is derived from an EMBL/GenBank/DDBJ whole genome shotgun (WGS) entry which is preliminary data.</text>
</comment>
<organism evidence="3 4">
    <name type="scientific">Elysia crispata</name>
    <name type="common">lettuce slug</name>
    <dbReference type="NCBI Taxonomy" id="231223"/>
    <lineage>
        <taxon>Eukaryota</taxon>
        <taxon>Metazoa</taxon>
        <taxon>Spiralia</taxon>
        <taxon>Lophotrochozoa</taxon>
        <taxon>Mollusca</taxon>
        <taxon>Gastropoda</taxon>
        <taxon>Heterobranchia</taxon>
        <taxon>Euthyneura</taxon>
        <taxon>Panpulmonata</taxon>
        <taxon>Sacoglossa</taxon>
        <taxon>Placobranchoidea</taxon>
        <taxon>Plakobranchidae</taxon>
        <taxon>Elysia</taxon>
    </lineage>
</organism>
<accession>A0AAE0YY81</accession>
<dbReference type="EMBL" id="JAWDGP010005239">
    <property type="protein sequence ID" value="KAK3758696.1"/>
    <property type="molecule type" value="Genomic_DNA"/>
</dbReference>
<feature type="domain" description="Mutator-like transposase" evidence="2">
    <location>
        <begin position="3"/>
        <end position="291"/>
    </location>
</feature>
<dbReference type="Proteomes" id="UP001283361">
    <property type="component" value="Unassembled WGS sequence"/>
</dbReference>
<proteinExistence type="predicted"/>
<dbReference type="Pfam" id="PF20700">
    <property type="entry name" value="Mutator"/>
    <property type="match status" value="1"/>
</dbReference>
<evidence type="ECO:0000259" key="2">
    <source>
        <dbReference type="Pfam" id="PF20700"/>
    </source>
</evidence>
<dbReference type="InterPro" id="IPR049012">
    <property type="entry name" value="Mutator_transp_dom"/>
</dbReference>
<protein>
    <recommendedName>
        <fullName evidence="2">Mutator-like transposase domain-containing protein</fullName>
    </recommendedName>
</protein>
<evidence type="ECO:0000313" key="4">
    <source>
        <dbReference type="Proteomes" id="UP001283361"/>
    </source>
</evidence>
<keyword evidence="4" id="KW-1185">Reference proteome</keyword>